<dbReference type="InterPro" id="IPR001584">
    <property type="entry name" value="Integrase_cat-core"/>
</dbReference>
<feature type="compositionally biased region" description="Basic and acidic residues" evidence="1">
    <location>
        <begin position="16"/>
        <end position="65"/>
    </location>
</feature>
<proteinExistence type="predicted"/>
<dbReference type="SUPFAM" id="SSF53098">
    <property type="entry name" value="Ribonuclease H-like"/>
    <property type="match status" value="1"/>
</dbReference>
<dbReference type="Proteomes" id="UP000069940">
    <property type="component" value="Unassembled WGS sequence"/>
</dbReference>
<dbReference type="Gene3D" id="3.30.420.10">
    <property type="entry name" value="Ribonuclease H-like superfamily/Ribonuclease H"/>
    <property type="match status" value="1"/>
</dbReference>
<dbReference type="PANTHER" id="PTHR37984:SF5">
    <property type="entry name" value="PROTEIN NYNRIN-LIKE"/>
    <property type="match status" value="1"/>
</dbReference>
<dbReference type="PROSITE" id="PS50994">
    <property type="entry name" value="INTEGRASE"/>
    <property type="match status" value="1"/>
</dbReference>
<accession>A0ABM2A4Y0</accession>
<dbReference type="EnsemblMetazoa" id="AALFPA23_024498.R36515">
    <property type="protein sequence ID" value="AALFPA23_024498.P36515"/>
    <property type="gene ID" value="AALFPA23_024498"/>
</dbReference>
<dbReference type="InterPro" id="IPR012337">
    <property type="entry name" value="RNaseH-like_sf"/>
</dbReference>
<protein>
    <recommendedName>
        <fullName evidence="2">Integrase catalytic domain-containing protein</fullName>
    </recommendedName>
</protein>
<dbReference type="InterPro" id="IPR036397">
    <property type="entry name" value="RNaseH_sf"/>
</dbReference>
<dbReference type="PANTHER" id="PTHR37984">
    <property type="entry name" value="PROTEIN CBG26694"/>
    <property type="match status" value="1"/>
</dbReference>
<feature type="domain" description="Integrase catalytic" evidence="2">
    <location>
        <begin position="245"/>
        <end position="405"/>
    </location>
</feature>
<evidence type="ECO:0000313" key="4">
    <source>
        <dbReference type="Proteomes" id="UP000069940"/>
    </source>
</evidence>
<dbReference type="RefSeq" id="XP_062713225.1">
    <property type="nucleotide sequence ID" value="XM_062857241.1"/>
</dbReference>
<organism evidence="3 4">
    <name type="scientific">Aedes albopictus</name>
    <name type="common">Asian tiger mosquito</name>
    <name type="synonym">Stegomyia albopicta</name>
    <dbReference type="NCBI Taxonomy" id="7160"/>
    <lineage>
        <taxon>Eukaryota</taxon>
        <taxon>Metazoa</taxon>
        <taxon>Ecdysozoa</taxon>
        <taxon>Arthropoda</taxon>
        <taxon>Hexapoda</taxon>
        <taxon>Insecta</taxon>
        <taxon>Pterygota</taxon>
        <taxon>Neoptera</taxon>
        <taxon>Endopterygota</taxon>
        <taxon>Diptera</taxon>
        <taxon>Nematocera</taxon>
        <taxon>Culicoidea</taxon>
        <taxon>Culicidae</taxon>
        <taxon>Culicinae</taxon>
        <taxon>Aedini</taxon>
        <taxon>Aedes</taxon>
        <taxon>Stegomyia</taxon>
    </lineage>
</organism>
<feature type="region of interest" description="Disordered" evidence="1">
    <location>
        <begin position="1"/>
        <end position="65"/>
    </location>
</feature>
<evidence type="ECO:0000256" key="1">
    <source>
        <dbReference type="SAM" id="MobiDB-lite"/>
    </source>
</evidence>
<reference evidence="3" key="2">
    <citation type="submission" date="2025-05" db="UniProtKB">
        <authorList>
            <consortium name="EnsemblMetazoa"/>
        </authorList>
    </citation>
    <scope>IDENTIFICATION</scope>
    <source>
        <strain evidence="3">Foshan</strain>
    </source>
</reference>
<dbReference type="GeneID" id="134290179"/>
<feature type="region of interest" description="Disordered" evidence="1">
    <location>
        <begin position="78"/>
        <end position="97"/>
    </location>
</feature>
<evidence type="ECO:0000313" key="3">
    <source>
        <dbReference type="EnsemblMetazoa" id="AALFPA23_024498.P36515"/>
    </source>
</evidence>
<sequence length="463" mass="51350">MMPVHDNGAVGGDANPPEKRAVKEKPTKKSKDELSKSKDELSKSKSEREKGRKGKEESSSKKMMNELLKVKAELERTRKEKEELSRSLAATGQDRNFAGARSSTMRDDLVNGNESLLMTMNNMSRSSLSIPECVPASGDTELNKRVYDHWKNVFNASMNLIQATEETTKFDLFRIKAGPSLLELLEGTSTQPGMPDANLLPYSNAIARLDGYFGSRAYILSQRSKLANMVQKSGEVNIEYVKRVSAASKLCNYRADEEFEAISRTLTRGSTARLRYLHVVEVKSTDANSTNQALSRIFEVWGYPLAICSDNGPPFQSENFVKTWEDRGVKIKKSIPLSAQSNGAVERQNKGLKDALTAAKVDNVNWKIAEHLLQQQELERSPASHSYLKACISPSSPLSIRTRNSEHLLQQQELERSPASHSYLKACISPSSPTLDSDAEQRASPAAAKELDRSPASHSRRAA</sequence>
<feature type="region of interest" description="Disordered" evidence="1">
    <location>
        <begin position="415"/>
        <end position="463"/>
    </location>
</feature>
<evidence type="ECO:0000259" key="2">
    <source>
        <dbReference type="PROSITE" id="PS50994"/>
    </source>
</evidence>
<dbReference type="InterPro" id="IPR050951">
    <property type="entry name" value="Retrovirus_Pol_polyprotein"/>
</dbReference>
<reference evidence="4" key="1">
    <citation type="journal article" date="2015" name="Proc. Natl. Acad. Sci. U.S.A.">
        <title>Genome sequence of the Asian Tiger mosquito, Aedes albopictus, reveals insights into its biology, genetics, and evolution.</title>
        <authorList>
            <person name="Chen X.G."/>
            <person name="Jiang X."/>
            <person name="Gu J."/>
            <person name="Xu M."/>
            <person name="Wu Y."/>
            <person name="Deng Y."/>
            <person name="Zhang C."/>
            <person name="Bonizzoni M."/>
            <person name="Dermauw W."/>
            <person name="Vontas J."/>
            <person name="Armbruster P."/>
            <person name="Huang X."/>
            <person name="Yang Y."/>
            <person name="Zhang H."/>
            <person name="He W."/>
            <person name="Peng H."/>
            <person name="Liu Y."/>
            <person name="Wu K."/>
            <person name="Chen J."/>
            <person name="Lirakis M."/>
            <person name="Topalis P."/>
            <person name="Van Leeuwen T."/>
            <person name="Hall A.B."/>
            <person name="Jiang X."/>
            <person name="Thorpe C."/>
            <person name="Mueller R.L."/>
            <person name="Sun C."/>
            <person name="Waterhouse R.M."/>
            <person name="Yan G."/>
            <person name="Tu Z.J."/>
            <person name="Fang X."/>
            <person name="James A.A."/>
        </authorList>
    </citation>
    <scope>NUCLEOTIDE SEQUENCE [LARGE SCALE GENOMIC DNA]</scope>
    <source>
        <strain evidence="4">Foshan</strain>
    </source>
</reference>
<name>A0ABM2A4Y0_AEDAL</name>
<keyword evidence="4" id="KW-1185">Reference proteome</keyword>